<dbReference type="Gene3D" id="1.20.58.1980">
    <property type="match status" value="1"/>
</dbReference>
<dbReference type="Proteomes" id="UP000623129">
    <property type="component" value="Unassembled WGS sequence"/>
</dbReference>
<dbReference type="GO" id="GO:0016887">
    <property type="term" value="F:ATP hydrolysis activity"/>
    <property type="evidence" value="ECO:0007669"/>
    <property type="project" value="TreeGrafter"/>
</dbReference>
<keyword evidence="1" id="KW-0493">Microtubule</keyword>
<accession>A0A833V481</accession>
<dbReference type="GO" id="GO:0005874">
    <property type="term" value="C:microtubule"/>
    <property type="evidence" value="ECO:0007669"/>
    <property type="project" value="UniProtKB-KW"/>
</dbReference>
<dbReference type="EMBL" id="SWLB01000024">
    <property type="protein sequence ID" value="KAF3323157.1"/>
    <property type="molecule type" value="Genomic_DNA"/>
</dbReference>
<dbReference type="InterPro" id="IPR036961">
    <property type="entry name" value="Kinesin_motor_dom_sf"/>
</dbReference>
<dbReference type="InterPro" id="IPR027417">
    <property type="entry name" value="P-loop_NTPase"/>
</dbReference>
<dbReference type="OrthoDB" id="3176171at2759"/>
<evidence type="ECO:0000313" key="4">
    <source>
        <dbReference type="EMBL" id="KAF3323157.1"/>
    </source>
</evidence>
<proteinExistence type="predicted"/>
<comment type="caution">
    <text evidence="4">The sequence shown here is derived from an EMBL/GenBank/DDBJ whole genome shotgun (WGS) entry which is preliminary data.</text>
</comment>
<dbReference type="AlphaFoldDB" id="A0A833V481"/>
<dbReference type="Pfam" id="PF00225">
    <property type="entry name" value="Kinesin"/>
    <property type="match status" value="2"/>
</dbReference>
<dbReference type="InterPro" id="IPR027640">
    <property type="entry name" value="Kinesin-like_fam"/>
</dbReference>
<dbReference type="SMART" id="SM00129">
    <property type="entry name" value="KISc"/>
    <property type="match status" value="1"/>
</dbReference>
<evidence type="ECO:0000313" key="5">
    <source>
        <dbReference type="Proteomes" id="UP000623129"/>
    </source>
</evidence>
<sequence length="484" mass="53371">MDCGSRPPRSQLGGVRVVAKLVDHCQLAEAHGSDGDPARMCVSFSDEGHALVSICPEAKYTRSAEKSVYQLDYCYEEEKGLDEIYAVEVRPLVQKLFDGTNCCVISYGAQQSWPAQLFQGSGGNPSLAEITILEILHRNGKGVEISDYEVFRDQIYDLLETKEEGVQLKGLSKVKINTVDELRSYYCKSDRLMRGHRGLIIYISHTSKLNFLELGGYGGATENKSLYAVMKIVYALNSKNHISYRDSRLTHQLHNFLSCKSRSVVIACLEKIQSGASKSMAKLSLDHDLVHDKQVEMSISEEVDLEESAESGVTNARMLGTRQEDISGASEAHDCKVTLENTASNDINDDLYASEDSTGEVGRTPALLTEPSLKVSDRLREISNSLLKLMSNSGKPIHIGTPKRVSFSSCAVEATTPNASSCLGFRDSAFADMPQESLKARTTDMKKSLQKGCLTYINSANKEDLKRLKVEDLKNIGITPRQVS</sequence>
<keyword evidence="2" id="KW-0505">Motor protein</keyword>
<evidence type="ECO:0000256" key="1">
    <source>
        <dbReference type="ARBA" id="ARBA00022701"/>
    </source>
</evidence>
<dbReference type="PANTHER" id="PTHR24115:SF908">
    <property type="entry name" value="KINESIN-LIKE PROTEIN KIN-10C"/>
    <property type="match status" value="1"/>
</dbReference>
<dbReference type="GO" id="GO:0008574">
    <property type="term" value="F:plus-end-directed microtubule motor activity"/>
    <property type="evidence" value="ECO:0007669"/>
    <property type="project" value="TreeGrafter"/>
</dbReference>
<keyword evidence="5" id="KW-1185">Reference proteome</keyword>
<dbReference type="GO" id="GO:0005871">
    <property type="term" value="C:kinesin complex"/>
    <property type="evidence" value="ECO:0007669"/>
    <property type="project" value="TreeGrafter"/>
</dbReference>
<evidence type="ECO:0000259" key="3">
    <source>
        <dbReference type="SMART" id="SM00129"/>
    </source>
</evidence>
<protein>
    <submittedName>
        <fullName evidence="4">Kinesin-like protein KIF18B</fullName>
    </submittedName>
</protein>
<name>A0A833V481_9POAL</name>
<dbReference type="PRINTS" id="PR00380">
    <property type="entry name" value="KINESINHEAVY"/>
</dbReference>
<dbReference type="PANTHER" id="PTHR24115">
    <property type="entry name" value="KINESIN-RELATED"/>
    <property type="match status" value="1"/>
</dbReference>
<dbReference type="GO" id="GO:0007018">
    <property type="term" value="P:microtubule-based movement"/>
    <property type="evidence" value="ECO:0007669"/>
    <property type="project" value="InterPro"/>
</dbReference>
<evidence type="ECO:0000256" key="2">
    <source>
        <dbReference type="ARBA" id="ARBA00023175"/>
    </source>
</evidence>
<dbReference type="InterPro" id="IPR001752">
    <property type="entry name" value="Kinesin_motor_dom"/>
</dbReference>
<gene>
    <name evidence="4" type="ORF">FCM35_KLT13146</name>
</gene>
<feature type="domain" description="Kinesin motor" evidence="3">
    <location>
        <begin position="12"/>
        <end position="297"/>
    </location>
</feature>
<reference evidence="4" key="1">
    <citation type="submission" date="2020-01" db="EMBL/GenBank/DDBJ databases">
        <title>Genome sequence of Kobresia littledalei, the first chromosome-level genome in the family Cyperaceae.</title>
        <authorList>
            <person name="Qu G."/>
        </authorList>
    </citation>
    <scope>NUCLEOTIDE SEQUENCE</scope>
    <source>
        <strain evidence="4">C.B.Clarke</strain>
        <tissue evidence="4">Leaf</tissue>
    </source>
</reference>
<organism evidence="4 5">
    <name type="scientific">Carex littledalei</name>
    <dbReference type="NCBI Taxonomy" id="544730"/>
    <lineage>
        <taxon>Eukaryota</taxon>
        <taxon>Viridiplantae</taxon>
        <taxon>Streptophyta</taxon>
        <taxon>Embryophyta</taxon>
        <taxon>Tracheophyta</taxon>
        <taxon>Spermatophyta</taxon>
        <taxon>Magnoliopsida</taxon>
        <taxon>Liliopsida</taxon>
        <taxon>Poales</taxon>
        <taxon>Cyperaceae</taxon>
        <taxon>Cyperoideae</taxon>
        <taxon>Cariceae</taxon>
        <taxon>Carex</taxon>
        <taxon>Carex subgen. Euthyceras</taxon>
    </lineage>
</organism>
<dbReference type="GO" id="GO:0008017">
    <property type="term" value="F:microtubule binding"/>
    <property type="evidence" value="ECO:0007669"/>
    <property type="project" value="InterPro"/>
</dbReference>
<dbReference type="GO" id="GO:0005524">
    <property type="term" value="F:ATP binding"/>
    <property type="evidence" value="ECO:0007669"/>
    <property type="project" value="InterPro"/>
</dbReference>
<dbReference type="Gene3D" id="3.40.850.10">
    <property type="entry name" value="Kinesin motor domain"/>
    <property type="match status" value="1"/>
</dbReference>
<dbReference type="SUPFAM" id="SSF52540">
    <property type="entry name" value="P-loop containing nucleoside triphosphate hydrolases"/>
    <property type="match status" value="1"/>
</dbReference>